<proteinExistence type="predicted"/>
<organism evidence="2 3">
    <name type="scientific">Deinococcus rubellus</name>
    <dbReference type="NCBI Taxonomy" id="1889240"/>
    <lineage>
        <taxon>Bacteria</taxon>
        <taxon>Thermotogati</taxon>
        <taxon>Deinococcota</taxon>
        <taxon>Deinococci</taxon>
        <taxon>Deinococcales</taxon>
        <taxon>Deinococcaceae</taxon>
        <taxon>Deinococcus</taxon>
    </lineage>
</organism>
<evidence type="ECO:0000256" key="1">
    <source>
        <dbReference type="SAM" id="MobiDB-lite"/>
    </source>
</evidence>
<sequence>MTRSSSLSTRVLRRLGLAAAAPSPAYRGTLLGLVGGLIGTLAMGQYWTRVAPKVQPPSQEAGGEEAGQKVGPPPDQHTISPLGQQHQNGESSTAALGRFAYELVAHKTPSTDTRAVLSEAVHWGMGAGSGAIYGALSSGSGGHPLSGGLFGAALWLSADEMLVPLLGLQDGPASSEWRGHLNRLGAHVSYGAALGLSVWALGKLLPD</sequence>
<reference evidence="2" key="1">
    <citation type="submission" date="2022-09" db="EMBL/GenBank/DDBJ databases">
        <title>genome sequence of Deinococcus rubellus.</title>
        <authorList>
            <person name="Srinivasan S."/>
        </authorList>
    </citation>
    <scope>NUCLEOTIDE SEQUENCE</scope>
    <source>
        <strain evidence="2">Ant6</strain>
    </source>
</reference>
<keyword evidence="3" id="KW-1185">Reference proteome</keyword>
<feature type="compositionally biased region" description="Polar residues" evidence="1">
    <location>
        <begin position="77"/>
        <end position="91"/>
    </location>
</feature>
<evidence type="ECO:0000313" key="3">
    <source>
        <dbReference type="Proteomes" id="UP001060261"/>
    </source>
</evidence>
<protein>
    <submittedName>
        <fullName evidence="2">DUF1440 domain-containing protein</fullName>
    </submittedName>
</protein>
<accession>A0ABY5YFF4</accession>
<dbReference type="RefSeq" id="WP_260560090.1">
    <property type="nucleotide sequence ID" value="NZ_BAABEC010000026.1"/>
</dbReference>
<name>A0ABY5YFF4_9DEIO</name>
<evidence type="ECO:0000313" key="2">
    <source>
        <dbReference type="EMBL" id="UWX63810.1"/>
    </source>
</evidence>
<dbReference type="Proteomes" id="UP001060261">
    <property type="component" value="Chromosome"/>
</dbReference>
<gene>
    <name evidence="2" type="ORF">N0D28_13915</name>
</gene>
<feature type="region of interest" description="Disordered" evidence="1">
    <location>
        <begin position="54"/>
        <end position="91"/>
    </location>
</feature>
<dbReference type="EMBL" id="CP104213">
    <property type="protein sequence ID" value="UWX63810.1"/>
    <property type="molecule type" value="Genomic_DNA"/>
</dbReference>